<dbReference type="PANTHER" id="PTHR21068">
    <property type="entry name" value="SPARTIN"/>
    <property type="match status" value="1"/>
</dbReference>
<dbReference type="AlphaFoldDB" id="A0ABD1L0M6"/>
<comment type="caution">
    <text evidence="2">The sequence shown here is derived from an EMBL/GenBank/DDBJ whole genome shotgun (WGS) entry which is preliminary data.</text>
</comment>
<evidence type="ECO:0000256" key="1">
    <source>
        <dbReference type="SAM" id="MobiDB-lite"/>
    </source>
</evidence>
<organism evidence="2 3">
    <name type="scientific">Flemingia macrophylla</name>
    <dbReference type="NCBI Taxonomy" id="520843"/>
    <lineage>
        <taxon>Eukaryota</taxon>
        <taxon>Viridiplantae</taxon>
        <taxon>Streptophyta</taxon>
        <taxon>Embryophyta</taxon>
        <taxon>Tracheophyta</taxon>
        <taxon>Spermatophyta</taxon>
        <taxon>Magnoliopsida</taxon>
        <taxon>eudicotyledons</taxon>
        <taxon>Gunneridae</taxon>
        <taxon>Pentapetalae</taxon>
        <taxon>rosids</taxon>
        <taxon>fabids</taxon>
        <taxon>Fabales</taxon>
        <taxon>Fabaceae</taxon>
        <taxon>Papilionoideae</taxon>
        <taxon>50 kb inversion clade</taxon>
        <taxon>NPAAA clade</taxon>
        <taxon>indigoferoid/millettioid clade</taxon>
        <taxon>Phaseoleae</taxon>
        <taxon>Flemingia</taxon>
    </lineage>
</organism>
<reference evidence="2 3" key="1">
    <citation type="submission" date="2024-08" db="EMBL/GenBank/DDBJ databases">
        <title>Insights into the chromosomal genome structure of Flemingia macrophylla.</title>
        <authorList>
            <person name="Ding Y."/>
            <person name="Zhao Y."/>
            <person name="Bi W."/>
            <person name="Wu M."/>
            <person name="Zhao G."/>
            <person name="Gong Y."/>
            <person name="Li W."/>
            <person name="Zhang P."/>
        </authorList>
    </citation>
    <scope>NUCLEOTIDE SEQUENCE [LARGE SCALE GENOMIC DNA]</scope>
    <source>
        <strain evidence="2">DYQJB</strain>
        <tissue evidence="2">Leaf</tissue>
    </source>
</reference>
<keyword evidence="3" id="KW-1185">Reference proteome</keyword>
<protein>
    <submittedName>
        <fullName evidence="2">Uncharacterized protein</fullName>
    </submittedName>
</protein>
<dbReference type="Proteomes" id="UP001603857">
    <property type="component" value="Unassembled WGS sequence"/>
</dbReference>
<dbReference type="PANTHER" id="PTHR21068:SF50">
    <property type="entry name" value="PROTEIN EARLY-RESPONSIVE TO DEHYDRATION 7, CHLOROPLASTIC-LIKE ISOFORM X1"/>
    <property type="match status" value="1"/>
</dbReference>
<evidence type="ECO:0000313" key="2">
    <source>
        <dbReference type="EMBL" id="KAL2317070.1"/>
    </source>
</evidence>
<accession>A0ABD1L0M6</accession>
<name>A0ABD1L0M6_9FABA</name>
<dbReference type="InterPro" id="IPR045036">
    <property type="entry name" value="Spartin-like"/>
</dbReference>
<gene>
    <name evidence="2" type="ORF">Fmac_030946</name>
</gene>
<evidence type="ECO:0000313" key="3">
    <source>
        <dbReference type="Proteomes" id="UP001603857"/>
    </source>
</evidence>
<dbReference type="EMBL" id="JBGMDY010000011">
    <property type="protein sequence ID" value="KAL2317070.1"/>
    <property type="molecule type" value="Genomic_DNA"/>
</dbReference>
<sequence>MPNTSTTQAMETVLVTVLGAILHLIQKDSSVHLASNDLSVASIGEGDKVVAVLGGNQVKWPLANDVAAVKLDVSHYFFTARELEVLNYGLTVVAKGQERALQGARRGAGEVLLRVEGESGGVGGAEARVSKKEELEVLNYGLTVVAKGQERALQGARRGAGEVLLRVEGESEGMGEWEVLDASVLVETSPEELRRGGEEAGGGGALQRVPDEAGAERAFRSVDCGKVGDLDSGIGGFRE</sequence>
<proteinExistence type="predicted"/>
<feature type="region of interest" description="Disordered" evidence="1">
    <location>
        <begin position="191"/>
        <end position="214"/>
    </location>
</feature>